<dbReference type="EC" id="3.2.1.40" evidence="2"/>
<sequence length="405" mass="43860">MNKVTIRDVAELARVSQSSVSNYFHTPHKISDATRERIRQAVQTPGFVPNDAARMLRTGTSPVVGYVAFELASATTPQLAAAIEQRVSAESMYLPMANDGGSRLRERRCFAAMAAWVDVVRERAGGALLWEEGLQFGDWLDPDAPPDRPGDAKTDAGIVATAYFHRSAALTAKAAALLGRDADARRYGDLAARVTDAFRAAYVTPRGRMMSDAPTAYALALVFGLAPDGQRQALGDRLKELVRAAGYRITTGFVGTPVICEALASTGHPDAASRLLTQTECPSWLYPVTMGATTVWERWDSMLPDGSVNPGLMTSFNHYALGGVADWLHRRVAGLAALEPGYRLVHVSPTLLDDLDDASAWRETPYGPARAGWRREGARVHFHAEIPPNTRGVVELPSGARYEVG</sequence>
<comment type="caution">
    <text evidence="5">The sequence shown here is derived from an EMBL/GenBank/DDBJ whole genome shotgun (WGS) entry which is preliminary data.</text>
</comment>
<dbReference type="CDD" id="cd01392">
    <property type="entry name" value="HTH_LacI"/>
    <property type="match status" value="1"/>
</dbReference>
<dbReference type="InterPro" id="IPR008928">
    <property type="entry name" value="6-hairpin_glycosidase_sf"/>
</dbReference>
<dbReference type="InterPro" id="IPR000843">
    <property type="entry name" value="HTH_LacI"/>
</dbReference>
<keyword evidence="6" id="KW-1185">Reference proteome</keyword>
<evidence type="ECO:0000259" key="4">
    <source>
        <dbReference type="PROSITE" id="PS50932"/>
    </source>
</evidence>
<dbReference type="SUPFAM" id="SSF47413">
    <property type="entry name" value="lambda repressor-like DNA-binding domains"/>
    <property type="match status" value="1"/>
</dbReference>
<dbReference type="InterPro" id="IPR016007">
    <property type="entry name" value="Alpha_rhamnosid"/>
</dbReference>
<evidence type="ECO:0000256" key="2">
    <source>
        <dbReference type="ARBA" id="ARBA00012652"/>
    </source>
</evidence>
<dbReference type="Pfam" id="PF00356">
    <property type="entry name" value="LacI"/>
    <property type="match status" value="1"/>
</dbReference>
<protein>
    <recommendedName>
        <fullName evidence="2">alpha-L-rhamnosidase</fullName>
        <ecNumber evidence="2">3.2.1.40</ecNumber>
    </recommendedName>
</protein>
<keyword evidence="3" id="KW-0378">Hydrolase</keyword>
<evidence type="ECO:0000256" key="1">
    <source>
        <dbReference type="ARBA" id="ARBA00001445"/>
    </source>
</evidence>
<dbReference type="Gene3D" id="1.10.260.40">
    <property type="entry name" value="lambda repressor-like DNA-binding domains"/>
    <property type="match status" value="1"/>
</dbReference>
<dbReference type="InterPro" id="IPR010982">
    <property type="entry name" value="Lambda_DNA-bd_dom_sf"/>
</dbReference>
<evidence type="ECO:0000313" key="5">
    <source>
        <dbReference type="EMBL" id="MFM9607469.1"/>
    </source>
</evidence>
<dbReference type="PANTHER" id="PTHR33307:SF6">
    <property type="entry name" value="ALPHA-RHAMNOSIDASE (EUROFUNG)-RELATED"/>
    <property type="match status" value="1"/>
</dbReference>
<accession>A0ABW9HHF0</accession>
<evidence type="ECO:0000313" key="6">
    <source>
        <dbReference type="Proteomes" id="UP001631957"/>
    </source>
</evidence>
<dbReference type="PROSITE" id="PS50932">
    <property type="entry name" value="HTH_LACI_2"/>
    <property type="match status" value="1"/>
</dbReference>
<dbReference type="InterPro" id="IPR012341">
    <property type="entry name" value="6hp_glycosidase-like_sf"/>
</dbReference>
<reference evidence="5 6" key="1">
    <citation type="submission" date="2024-12" db="EMBL/GenBank/DDBJ databases">
        <title>Forecasting of Potato common scab and diversities of Pathogenic streptomyces spp. in china.</title>
        <authorList>
            <person name="Handique U."/>
            <person name="Wu J."/>
        </authorList>
    </citation>
    <scope>NUCLEOTIDE SEQUENCE [LARGE SCALE GENOMIC DNA]</scope>
    <source>
        <strain evidence="5 6">ZRIMU1530</strain>
    </source>
</reference>
<proteinExistence type="predicted"/>
<name>A0ABW9HHF0_9ACTN</name>
<organism evidence="5 6">
    <name type="scientific">Streptomyces niveiscabiei</name>
    <dbReference type="NCBI Taxonomy" id="164115"/>
    <lineage>
        <taxon>Bacteria</taxon>
        <taxon>Bacillati</taxon>
        <taxon>Actinomycetota</taxon>
        <taxon>Actinomycetes</taxon>
        <taxon>Kitasatosporales</taxon>
        <taxon>Streptomycetaceae</taxon>
        <taxon>Streptomyces</taxon>
    </lineage>
</organism>
<dbReference type="Pfam" id="PF17389">
    <property type="entry name" value="Bac_rhamnosid6H"/>
    <property type="match status" value="1"/>
</dbReference>
<dbReference type="InterPro" id="IPR035396">
    <property type="entry name" value="Bac_rhamnosid6H"/>
</dbReference>
<dbReference type="RefSeq" id="WP_409120300.1">
    <property type="nucleotide sequence ID" value="NZ_JBJVNI010000001.1"/>
</dbReference>
<dbReference type="Gene3D" id="2.60.420.10">
    <property type="entry name" value="Maltose phosphorylase, domain 3"/>
    <property type="match status" value="1"/>
</dbReference>
<gene>
    <name evidence="5" type="ORF">ACKI18_01975</name>
</gene>
<dbReference type="Pfam" id="PF17390">
    <property type="entry name" value="Bac_rhamnosid_C"/>
    <property type="match status" value="1"/>
</dbReference>
<evidence type="ECO:0000256" key="3">
    <source>
        <dbReference type="ARBA" id="ARBA00022801"/>
    </source>
</evidence>
<feature type="domain" description="HTH lacI-type" evidence="4">
    <location>
        <begin position="4"/>
        <end position="58"/>
    </location>
</feature>
<comment type="catalytic activity">
    <reaction evidence="1">
        <text>Hydrolysis of terminal non-reducing alpha-L-rhamnose residues in alpha-L-rhamnosides.</text>
        <dbReference type="EC" id="3.2.1.40"/>
    </reaction>
</comment>
<dbReference type="SMART" id="SM00354">
    <property type="entry name" value="HTH_LACI"/>
    <property type="match status" value="1"/>
</dbReference>
<dbReference type="PANTHER" id="PTHR33307">
    <property type="entry name" value="ALPHA-RHAMNOSIDASE (EUROFUNG)"/>
    <property type="match status" value="1"/>
</dbReference>
<dbReference type="Gene3D" id="1.50.10.10">
    <property type="match status" value="1"/>
</dbReference>
<dbReference type="Proteomes" id="UP001631957">
    <property type="component" value="Unassembled WGS sequence"/>
</dbReference>
<dbReference type="SUPFAM" id="SSF48208">
    <property type="entry name" value="Six-hairpin glycosidases"/>
    <property type="match status" value="1"/>
</dbReference>
<dbReference type="InterPro" id="IPR035398">
    <property type="entry name" value="Bac_rhamnosid_C"/>
</dbReference>
<dbReference type="EMBL" id="JBJVNI010000001">
    <property type="protein sequence ID" value="MFM9607469.1"/>
    <property type="molecule type" value="Genomic_DNA"/>
</dbReference>